<evidence type="ECO:0000256" key="6">
    <source>
        <dbReference type="RuleBase" id="RU003983"/>
    </source>
</evidence>
<evidence type="ECO:0000256" key="4">
    <source>
        <dbReference type="ARBA" id="ARBA00022833"/>
    </source>
</evidence>
<keyword evidence="1 6" id="KW-0645">Protease</keyword>
<dbReference type="PANTHER" id="PTHR22726">
    <property type="entry name" value="METALLOENDOPEPTIDASE OMA1"/>
    <property type="match status" value="1"/>
</dbReference>
<dbReference type="GO" id="GO:0016020">
    <property type="term" value="C:membrane"/>
    <property type="evidence" value="ECO:0007669"/>
    <property type="project" value="TreeGrafter"/>
</dbReference>
<dbReference type="InterPro" id="IPR001915">
    <property type="entry name" value="Peptidase_M48"/>
</dbReference>
<evidence type="ECO:0000313" key="10">
    <source>
        <dbReference type="Proteomes" id="UP000231960"/>
    </source>
</evidence>
<dbReference type="PROSITE" id="PS51257">
    <property type="entry name" value="PROKAR_LIPOPROTEIN"/>
    <property type="match status" value="1"/>
</dbReference>
<dbReference type="RefSeq" id="WP_100677077.1">
    <property type="nucleotide sequence ID" value="NZ_NIPO01000001.1"/>
</dbReference>
<accession>A0A2M9R3R9</accession>
<gene>
    <name evidence="9" type="ORF">CDL10_02510</name>
</gene>
<proteinExistence type="inferred from homology"/>
<name>A0A2M9R3R9_9FLAO</name>
<reference evidence="9 10" key="1">
    <citation type="submission" date="2017-06" db="EMBL/GenBank/DDBJ databases">
        <title>Description of Avrilella dinanensis gen. nov. sp. nov.</title>
        <authorList>
            <person name="Leyer C."/>
            <person name="Sassi M."/>
            <person name="Minet J."/>
            <person name="Kayal S."/>
            <person name="Cattoir V."/>
        </authorList>
    </citation>
    <scope>NUCLEOTIDE SEQUENCE [LARGE SCALE GENOMIC DNA]</scope>
    <source>
        <strain evidence="9 10">UR159</strain>
    </source>
</reference>
<keyword evidence="3 6" id="KW-0378">Hydrolase</keyword>
<organism evidence="9 10">
    <name type="scientific">Avrilella dinanensis</name>
    <dbReference type="NCBI Taxonomy" id="2008672"/>
    <lineage>
        <taxon>Bacteria</taxon>
        <taxon>Pseudomonadati</taxon>
        <taxon>Bacteroidota</taxon>
        <taxon>Flavobacteriia</taxon>
        <taxon>Flavobacteriales</taxon>
        <taxon>Flavobacteriaceae</taxon>
        <taxon>Avrilella</taxon>
    </lineage>
</organism>
<evidence type="ECO:0000256" key="1">
    <source>
        <dbReference type="ARBA" id="ARBA00022670"/>
    </source>
</evidence>
<sequence>MKIKTILLASAGLLLVACATNPLTGKKQFSVIDEDSYLIPMAYTQYTDFLKESKVVTGTAQAQMVDRVGSKIKNAAIKWMRSKGMEDRLKNYKWDYNLIQNDQANAWCMPGGQIAVFTGIMPITKNETGLATVMGHEVAHALLSHGKHRVQGAMAQSAGGVLVGMATSESSALTQQGIALAYGLTSNMGMLAYGRSHESEADRLGLILMAVAGYDPGDAIDFWQRMSSQTGGSGTPEFLSTHPSHNTRINNIKKFIPEAKSEAKKLGIR</sequence>
<keyword evidence="4 6" id="KW-0862">Zinc</keyword>
<comment type="caution">
    <text evidence="9">The sequence shown here is derived from an EMBL/GenBank/DDBJ whole genome shotgun (WGS) entry which is preliminary data.</text>
</comment>
<evidence type="ECO:0000256" key="2">
    <source>
        <dbReference type="ARBA" id="ARBA00022723"/>
    </source>
</evidence>
<comment type="cofactor">
    <cofactor evidence="6">
        <name>Zn(2+)</name>
        <dbReference type="ChEBI" id="CHEBI:29105"/>
    </cofactor>
    <text evidence="6">Binds 1 zinc ion per subunit.</text>
</comment>
<feature type="chain" id="PRO_5015006683" evidence="7">
    <location>
        <begin position="20"/>
        <end position="269"/>
    </location>
</feature>
<keyword evidence="2" id="KW-0479">Metal-binding</keyword>
<dbReference type="Gene3D" id="3.30.2010.10">
    <property type="entry name" value="Metalloproteases ('zincins'), catalytic domain"/>
    <property type="match status" value="1"/>
</dbReference>
<evidence type="ECO:0000259" key="8">
    <source>
        <dbReference type="Pfam" id="PF01435"/>
    </source>
</evidence>
<dbReference type="Pfam" id="PF01435">
    <property type="entry name" value="Peptidase_M48"/>
    <property type="match status" value="1"/>
</dbReference>
<keyword evidence="5 6" id="KW-0482">Metalloprotease</keyword>
<dbReference type="CDD" id="cd07331">
    <property type="entry name" value="M48C_Oma1_like"/>
    <property type="match status" value="1"/>
</dbReference>
<evidence type="ECO:0000256" key="5">
    <source>
        <dbReference type="ARBA" id="ARBA00023049"/>
    </source>
</evidence>
<dbReference type="AlphaFoldDB" id="A0A2M9R3R9"/>
<comment type="similarity">
    <text evidence="6">Belongs to the peptidase M48 family.</text>
</comment>
<dbReference type="Proteomes" id="UP000231960">
    <property type="component" value="Unassembled WGS sequence"/>
</dbReference>
<feature type="signal peptide" evidence="7">
    <location>
        <begin position="1"/>
        <end position="19"/>
    </location>
</feature>
<dbReference type="GO" id="GO:0051603">
    <property type="term" value="P:proteolysis involved in protein catabolic process"/>
    <property type="evidence" value="ECO:0007669"/>
    <property type="project" value="TreeGrafter"/>
</dbReference>
<evidence type="ECO:0000256" key="3">
    <source>
        <dbReference type="ARBA" id="ARBA00022801"/>
    </source>
</evidence>
<feature type="domain" description="Peptidase M48" evidence="8">
    <location>
        <begin position="89"/>
        <end position="254"/>
    </location>
</feature>
<dbReference type="PANTHER" id="PTHR22726:SF24">
    <property type="entry name" value="M48 FAMILY METALLOPEPTIDASE"/>
    <property type="match status" value="1"/>
</dbReference>
<dbReference type="OrthoDB" id="9810445at2"/>
<dbReference type="InterPro" id="IPR051156">
    <property type="entry name" value="Mito/Outer_Membr_Metalloprot"/>
</dbReference>
<protein>
    <submittedName>
        <fullName evidence="9">Peptidase M48</fullName>
    </submittedName>
</protein>
<dbReference type="EMBL" id="NIPO01000001">
    <property type="protein sequence ID" value="PJR03509.1"/>
    <property type="molecule type" value="Genomic_DNA"/>
</dbReference>
<keyword evidence="7" id="KW-0732">Signal</keyword>
<keyword evidence="10" id="KW-1185">Reference proteome</keyword>
<dbReference type="GO" id="GO:0004222">
    <property type="term" value="F:metalloendopeptidase activity"/>
    <property type="evidence" value="ECO:0007669"/>
    <property type="project" value="InterPro"/>
</dbReference>
<dbReference type="GO" id="GO:0046872">
    <property type="term" value="F:metal ion binding"/>
    <property type="evidence" value="ECO:0007669"/>
    <property type="project" value="UniProtKB-KW"/>
</dbReference>
<evidence type="ECO:0000313" key="9">
    <source>
        <dbReference type="EMBL" id="PJR03509.1"/>
    </source>
</evidence>
<evidence type="ECO:0000256" key="7">
    <source>
        <dbReference type="SAM" id="SignalP"/>
    </source>
</evidence>